<feature type="compositionally biased region" description="Polar residues" evidence="1">
    <location>
        <begin position="15"/>
        <end position="29"/>
    </location>
</feature>
<evidence type="ECO:0000313" key="3">
    <source>
        <dbReference type="Proteomes" id="UP000694255"/>
    </source>
</evidence>
<organism evidence="2 3">
    <name type="scientific">[Candida] subhashii</name>
    <dbReference type="NCBI Taxonomy" id="561895"/>
    <lineage>
        <taxon>Eukaryota</taxon>
        <taxon>Fungi</taxon>
        <taxon>Dikarya</taxon>
        <taxon>Ascomycota</taxon>
        <taxon>Saccharomycotina</taxon>
        <taxon>Pichiomycetes</taxon>
        <taxon>Debaryomycetaceae</taxon>
        <taxon>Spathaspora</taxon>
    </lineage>
</organism>
<sequence>MSSIPSSPTKRKALSSKSFNIKSSPFNSTKKPIILSKLSPSKSQSSSASPVRKQPKLTFSIWEDQPNQEDRTETIEDDEEPISNKQNNHDQENILQPKKHEISRFQAIRKPLAPLSINEFPGFVSFANSSIPRQLTQLYHPPNFNNEFKSLHKKSNLPSFVTPSRRNRDKYLVVSNRKSLDECPFDEDEDNDIDETELYLIKKQQQRLSSTVRNNIIRKHTRSLSVGKNESKLSLIRKNNFTIVSN</sequence>
<dbReference type="OrthoDB" id="4022168at2759"/>
<evidence type="ECO:0000313" key="2">
    <source>
        <dbReference type="EMBL" id="KAG7661751.1"/>
    </source>
</evidence>
<evidence type="ECO:0000256" key="1">
    <source>
        <dbReference type="SAM" id="MobiDB-lite"/>
    </source>
</evidence>
<comment type="caution">
    <text evidence="2">The sequence shown here is derived from an EMBL/GenBank/DDBJ whole genome shotgun (WGS) entry which is preliminary data.</text>
</comment>
<proteinExistence type="predicted"/>
<dbReference type="RefSeq" id="XP_049261984.1">
    <property type="nucleotide sequence ID" value="XM_049408686.1"/>
</dbReference>
<protein>
    <submittedName>
        <fullName evidence="2">Uncharacterized protein</fullName>
    </submittedName>
</protein>
<dbReference type="GeneID" id="73471499"/>
<dbReference type="Proteomes" id="UP000694255">
    <property type="component" value="Unassembled WGS sequence"/>
</dbReference>
<keyword evidence="3" id="KW-1185">Reference proteome</keyword>
<reference evidence="2 3" key="1">
    <citation type="journal article" date="2021" name="DNA Res.">
        <title>Genome analysis of Candida subhashii reveals its hybrid nature and dual mitochondrial genome conformations.</title>
        <authorList>
            <person name="Mixao V."/>
            <person name="Hegedusova E."/>
            <person name="Saus E."/>
            <person name="Pryszcz L.P."/>
            <person name="Cillingova A."/>
            <person name="Nosek J."/>
            <person name="Gabaldon T."/>
        </authorList>
    </citation>
    <scope>NUCLEOTIDE SEQUENCE [LARGE SCALE GENOMIC DNA]</scope>
    <source>
        <strain evidence="2 3">CBS 10753</strain>
    </source>
</reference>
<feature type="region of interest" description="Disordered" evidence="1">
    <location>
        <begin position="1"/>
        <end position="94"/>
    </location>
</feature>
<gene>
    <name evidence="2" type="ORF">J8A68_004699</name>
</gene>
<dbReference type="EMBL" id="JAGSYN010000199">
    <property type="protein sequence ID" value="KAG7661751.1"/>
    <property type="molecule type" value="Genomic_DNA"/>
</dbReference>
<feature type="compositionally biased region" description="Low complexity" evidence="1">
    <location>
        <begin position="30"/>
        <end position="49"/>
    </location>
</feature>
<name>A0A8J5QIG9_9ASCO</name>
<dbReference type="AlphaFoldDB" id="A0A8J5QIG9"/>
<accession>A0A8J5QIG9</accession>